<dbReference type="Proteomes" id="UP000594638">
    <property type="component" value="Unassembled WGS sequence"/>
</dbReference>
<keyword evidence="2 4" id="KW-0863">Zinc-finger</keyword>
<feature type="region of interest" description="Disordered" evidence="5">
    <location>
        <begin position="268"/>
        <end position="345"/>
    </location>
</feature>
<feature type="region of interest" description="Disordered" evidence="5">
    <location>
        <begin position="181"/>
        <end position="203"/>
    </location>
</feature>
<gene>
    <name evidence="7" type="ORF">OLEA9_A101052</name>
</gene>
<dbReference type="InterPro" id="IPR044820">
    <property type="entry name" value="AGD14-like"/>
</dbReference>
<dbReference type="OrthoDB" id="6036at2759"/>
<proteinExistence type="predicted"/>
<feature type="compositionally biased region" description="Polar residues" evidence="5">
    <location>
        <begin position="457"/>
        <end position="482"/>
    </location>
</feature>
<evidence type="ECO:0000259" key="6">
    <source>
        <dbReference type="PROSITE" id="PS50115"/>
    </source>
</evidence>
<feature type="compositionally biased region" description="Polar residues" evidence="5">
    <location>
        <begin position="492"/>
        <end position="501"/>
    </location>
</feature>
<dbReference type="InterPro" id="IPR001164">
    <property type="entry name" value="ArfGAP_dom"/>
</dbReference>
<dbReference type="Gramene" id="OE9A101052T1">
    <property type="protein sequence ID" value="OE9A101052C1"/>
    <property type="gene ID" value="OE9A101052"/>
</dbReference>
<dbReference type="PRINTS" id="PR00405">
    <property type="entry name" value="REVINTRACTNG"/>
</dbReference>
<feature type="domain" description="Arf-GAP" evidence="6">
    <location>
        <begin position="12"/>
        <end position="130"/>
    </location>
</feature>
<evidence type="ECO:0000256" key="5">
    <source>
        <dbReference type="SAM" id="MobiDB-lite"/>
    </source>
</evidence>
<dbReference type="FunFam" id="1.10.220.150:FF:000005">
    <property type="entry name" value="Arf-GAP domain and FG repeat-containing protein 1"/>
    <property type="match status" value="1"/>
</dbReference>
<dbReference type="InterPro" id="IPR037278">
    <property type="entry name" value="ARFGAP/RecO"/>
</dbReference>
<evidence type="ECO:0000256" key="4">
    <source>
        <dbReference type="PROSITE-ProRule" id="PRU00288"/>
    </source>
</evidence>
<evidence type="ECO:0000313" key="8">
    <source>
        <dbReference type="Proteomes" id="UP000594638"/>
    </source>
</evidence>
<organism evidence="7 8">
    <name type="scientific">Olea europaea subsp. europaea</name>
    <dbReference type="NCBI Taxonomy" id="158383"/>
    <lineage>
        <taxon>Eukaryota</taxon>
        <taxon>Viridiplantae</taxon>
        <taxon>Streptophyta</taxon>
        <taxon>Embryophyta</taxon>
        <taxon>Tracheophyta</taxon>
        <taxon>Spermatophyta</taxon>
        <taxon>Magnoliopsida</taxon>
        <taxon>eudicotyledons</taxon>
        <taxon>Gunneridae</taxon>
        <taxon>Pentapetalae</taxon>
        <taxon>asterids</taxon>
        <taxon>lamiids</taxon>
        <taxon>Lamiales</taxon>
        <taxon>Oleaceae</taxon>
        <taxon>Oleeae</taxon>
        <taxon>Olea</taxon>
    </lineage>
</organism>
<dbReference type="InterPro" id="IPR038508">
    <property type="entry name" value="ArfGAP_dom_sf"/>
</dbReference>
<sequence>MPQRVKEEERIERIIRDLLKLPENRRCINCNSLGPQYVCTTFWTFVCTNCSGVHREFTHRVKSVSMAKFNAAEVSALQDGGNERARQIYFKVCDPHHNSFPNASNLHRIRDFIKHVYVDRKYTGENSSLPMVRTKLKCDTSEKHSSKRAENVGGDDFYECQSFEKISPSVRNNEKTLRFFMEQRSPRYTQGNKRSGSHRGRSSTCFEIVDDRYRDDGGVRRFDRYSGQESRDGKMSPDSQRIREKNSPEIRPVKDILCEKVLHLRIGEPTKANDGRDADGSARDRKTADPTKLHSENKEPKENKTVDSSSLIRFDANPVSPTKAEVPAQQTASSTPSPAAEKVSNAPNMNSLEFLLFELSAPMALPVGSTTQVPTTTSADALLGAPMGLLESSEATDARPTTSVPKVSNVVGPPPPSTMEKDQAFPNNRTNSTVEETDVQKLPNEQQNPPASPKIIHSNTLQSPSFETLDNQGNITSATNGRGSVPNDLSEEPSQASSKPAQDTGLGDVSKSIGRKELPVDLFTLNHMELASAVPSWQVRPPHGMGYGMQIYPAAMSMDPSPNSAKPRNPFDLGDERPQIQAAIFPSVESLHGALPNMPPPAGLQLHPLWPYASALASQVSPYGVNIPAGAYMEQQSLGNPRLTRSQEVSLNFGSGEDALAALNAIQKSNGRDLSPAPPFPSVGGNPFG</sequence>
<feature type="region of interest" description="Disordered" evidence="5">
    <location>
        <begin position="394"/>
        <end position="512"/>
    </location>
</feature>
<accession>A0A8S0QVJ8</accession>
<evidence type="ECO:0000256" key="3">
    <source>
        <dbReference type="ARBA" id="ARBA00022833"/>
    </source>
</evidence>
<feature type="compositionally biased region" description="Basic and acidic residues" evidence="5">
    <location>
        <begin position="268"/>
        <end position="305"/>
    </location>
</feature>
<dbReference type="PANTHER" id="PTHR46085:SF16">
    <property type="entry name" value="ARFGAP_RECO-LIKE ZINC FINGER DOMAIN-CONTAINING PROTEIN"/>
    <property type="match status" value="1"/>
</dbReference>
<feature type="region of interest" description="Disordered" evidence="5">
    <location>
        <begin position="670"/>
        <end position="689"/>
    </location>
</feature>
<dbReference type="GO" id="GO:0008270">
    <property type="term" value="F:zinc ion binding"/>
    <property type="evidence" value="ECO:0007669"/>
    <property type="project" value="UniProtKB-KW"/>
</dbReference>
<dbReference type="SMART" id="SM00105">
    <property type="entry name" value="ArfGap"/>
    <property type="match status" value="1"/>
</dbReference>
<feature type="region of interest" description="Disordered" evidence="5">
    <location>
        <begin position="217"/>
        <end position="250"/>
    </location>
</feature>
<feature type="compositionally biased region" description="Polar residues" evidence="5">
    <location>
        <begin position="425"/>
        <end position="434"/>
    </location>
</feature>
<comment type="caution">
    <text evidence="7">The sequence shown here is derived from an EMBL/GenBank/DDBJ whole genome shotgun (WGS) entry which is preliminary data.</text>
</comment>
<evidence type="ECO:0000256" key="1">
    <source>
        <dbReference type="ARBA" id="ARBA00022723"/>
    </source>
</evidence>
<protein>
    <submittedName>
        <fullName evidence="7">Probable ADP-ribosylation factor GTPase-activating AGD14</fullName>
    </submittedName>
</protein>
<dbReference type="Gene3D" id="1.10.220.150">
    <property type="entry name" value="Arf GTPase activating protein"/>
    <property type="match status" value="1"/>
</dbReference>
<feature type="compositionally biased region" description="Polar residues" evidence="5">
    <location>
        <begin position="394"/>
        <end position="406"/>
    </location>
</feature>
<name>A0A8S0QVJ8_OLEEU</name>
<dbReference type="AlphaFoldDB" id="A0A8S0QVJ8"/>
<dbReference type="PROSITE" id="PS50115">
    <property type="entry name" value="ARFGAP"/>
    <property type="match status" value="1"/>
</dbReference>
<dbReference type="Pfam" id="PF01412">
    <property type="entry name" value="ArfGap"/>
    <property type="match status" value="1"/>
</dbReference>
<feature type="compositionally biased region" description="Polar residues" evidence="5">
    <location>
        <begin position="328"/>
        <end position="337"/>
    </location>
</feature>
<reference evidence="7 8" key="1">
    <citation type="submission" date="2019-12" db="EMBL/GenBank/DDBJ databases">
        <authorList>
            <person name="Alioto T."/>
            <person name="Alioto T."/>
            <person name="Gomez Garrido J."/>
        </authorList>
    </citation>
    <scope>NUCLEOTIDE SEQUENCE [LARGE SCALE GENOMIC DNA]</scope>
</reference>
<keyword evidence="3" id="KW-0862">Zinc</keyword>
<keyword evidence="8" id="KW-1185">Reference proteome</keyword>
<keyword evidence="1" id="KW-0479">Metal-binding</keyword>
<evidence type="ECO:0000313" key="7">
    <source>
        <dbReference type="EMBL" id="CAA2970348.1"/>
    </source>
</evidence>
<dbReference type="EMBL" id="CACTIH010001970">
    <property type="protein sequence ID" value="CAA2970348.1"/>
    <property type="molecule type" value="Genomic_DNA"/>
</dbReference>
<dbReference type="SUPFAM" id="SSF57863">
    <property type="entry name" value="ArfGap/RecO-like zinc finger"/>
    <property type="match status" value="1"/>
</dbReference>
<evidence type="ECO:0000256" key="2">
    <source>
        <dbReference type="ARBA" id="ARBA00022771"/>
    </source>
</evidence>
<dbReference type="PANTHER" id="PTHR46085">
    <property type="entry name" value="ARFGAP/RECO-RELATED"/>
    <property type="match status" value="1"/>
</dbReference>
<dbReference type="CDD" id="cd08838">
    <property type="entry name" value="ArfGap_AGFG"/>
    <property type="match status" value="1"/>
</dbReference>
<dbReference type="GO" id="GO:0005096">
    <property type="term" value="F:GTPase activator activity"/>
    <property type="evidence" value="ECO:0007669"/>
    <property type="project" value="InterPro"/>
</dbReference>